<dbReference type="InterPro" id="IPR024932">
    <property type="entry name" value="ApbE"/>
</dbReference>
<dbReference type="EC" id="2.7.1.180" evidence="1 10"/>
<evidence type="ECO:0000256" key="2">
    <source>
        <dbReference type="ARBA" id="ARBA00016337"/>
    </source>
</evidence>
<proteinExistence type="inferred from homology"/>
<evidence type="ECO:0000256" key="3">
    <source>
        <dbReference type="ARBA" id="ARBA00022630"/>
    </source>
</evidence>
<accession>A0A239FNM9</accession>
<dbReference type="PANTHER" id="PTHR30040">
    <property type="entry name" value="THIAMINE BIOSYNTHESIS LIPOPROTEIN APBE"/>
    <property type="match status" value="1"/>
</dbReference>
<dbReference type="GO" id="GO:0046872">
    <property type="term" value="F:metal ion binding"/>
    <property type="evidence" value="ECO:0007669"/>
    <property type="project" value="UniProtKB-UniRule"/>
</dbReference>
<dbReference type="InterPro" id="IPR003374">
    <property type="entry name" value="ApbE-like_sf"/>
</dbReference>
<feature type="binding site" evidence="11">
    <location>
        <position position="252"/>
    </location>
    <ligand>
        <name>Mg(2+)</name>
        <dbReference type="ChEBI" id="CHEBI:18420"/>
    </ligand>
</feature>
<reference evidence="12 13" key="1">
    <citation type="submission" date="2017-06" db="EMBL/GenBank/DDBJ databases">
        <authorList>
            <person name="Kim H.J."/>
            <person name="Triplett B.A."/>
        </authorList>
    </citation>
    <scope>NUCLEOTIDE SEQUENCE [LARGE SCALE GENOMIC DNA]</scope>
    <source>
        <strain evidence="12 13">DS15</strain>
    </source>
</reference>
<dbReference type="SUPFAM" id="SSF143631">
    <property type="entry name" value="ApbE-like"/>
    <property type="match status" value="1"/>
</dbReference>
<protein>
    <recommendedName>
        <fullName evidence="2 10">FAD:protein FMN transferase</fullName>
        <ecNumber evidence="1 10">2.7.1.180</ecNumber>
    </recommendedName>
    <alternativeName>
        <fullName evidence="8 10">Flavin transferase</fullName>
    </alternativeName>
</protein>
<evidence type="ECO:0000256" key="7">
    <source>
        <dbReference type="ARBA" id="ARBA00022842"/>
    </source>
</evidence>
<evidence type="ECO:0000256" key="6">
    <source>
        <dbReference type="ARBA" id="ARBA00022827"/>
    </source>
</evidence>
<comment type="cofactor">
    <cofactor evidence="11">
        <name>Mg(2+)</name>
        <dbReference type="ChEBI" id="CHEBI:18420"/>
    </cofactor>
    <cofactor evidence="11">
        <name>Mn(2+)</name>
        <dbReference type="ChEBI" id="CHEBI:29035"/>
    </cofactor>
    <text evidence="11">Magnesium. Can also use manganese.</text>
</comment>
<evidence type="ECO:0000256" key="1">
    <source>
        <dbReference type="ARBA" id="ARBA00011955"/>
    </source>
</evidence>
<dbReference type="PIRSF" id="PIRSF006268">
    <property type="entry name" value="ApbE"/>
    <property type="match status" value="1"/>
</dbReference>
<dbReference type="Proteomes" id="UP000198339">
    <property type="component" value="Unassembled WGS sequence"/>
</dbReference>
<dbReference type="Gene3D" id="3.10.520.10">
    <property type="entry name" value="ApbE-like domains"/>
    <property type="match status" value="1"/>
</dbReference>
<sequence>MGTSWSLHAVDPPAGVERGVQSAFDRVVAQMSQWEPASNLSRFNRSARSEWQEVPEEFATVLDAALAVAAASEGAFDPCLGRLSELWGFGSAGPVGAVPKAESIHAARRAPAAIEFDREACRVRRTGDAMLDLSGIAKGFGVDHAAEWLLGQGVRHFLIEVGGELRGEGVRPDGQPWWVDVEAPPDAPHDPFRIALHDLSVATSGSYRRGFAVDGRHYSHSLDPVTGWPIVHGVQSVTVIHRSCMMADAWATALTVMGAERAMATADRLGLAAHASAGERQHMSQAWRAMLG</sequence>
<comment type="catalytic activity">
    <reaction evidence="9 10">
        <text>L-threonyl-[protein] + FAD = FMN-L-threonyl-[protein] + AMP + H(+)</text>
        <dbReference type="Rhea" id="RHEA:36847"/>
        <dbReference type="Rhea" id="RHEA-COMP:11060"/>
        <dbReference type="Rhea" id="RHEA-COMP:11061"/>
        <dbReference type="ChEBI" id="CHEBI:15378"/>
        <dbReference type="ChEBI" id="CHEBI:30013"/>
        <dbReference type="ChEBI" id="CHEBI:57692"/>
        <dbReference type="ChEBI" id="CHEBI:74257"/>
        <dbReference type="ChEBI" id="CHEBI:456215"/>
        <dbReference type="EC" id="2.7.1.180"/>
    </reaction>
</comment>
<feature type="binding site" evidence="11">
    <location>
        <position position="135"/>
    </location>
    <ligand>
        <name>Mg(2+)</name>
        <dbReference type="ChEBI" id="CHEBI:18420"/>
    </ligand>
</feature>
<keyword evidence="7 10" id="KW-0460">Magnesium</keyword>
<name>A0A239FNM9_9SPHN</name>
<organism evidence="12 13">
    <name type="scientific">Sphingopyxis indica</name>
    <dbReference type="NCBI Taxonomy" id="436663"/>
    <lineage>
        <taxon>Bacteria</taxon>
        <taxon>Pseudomonadati</taxon>
        <taxon>Pseudomonadota</taxon>
        <taxon>Alphaproteobacteria</taxon>
        <taxon>Sphingomonadales</taxon>
        <taxon>Sphingomonadaceae</taxon>
        <taxon>Sphingopyxis</taxon>
    </lineage>
</organism>
<keyword evidence="5 10" id="KW-0479">Metal-binding</keyword>
<keyword evidence="13" id="KW-1185">Reference proteome</keyword>
<evidence type="ECO:0000313" key="13">
    <source>
        <dbReference type="Proteomes" id="UP000198339"/>
    </source>
</evidence>
<dbReference type="GO" id="GO:0016740">
    <property type="term" value="F:transferase activity"/>
    <property type="evidence" value="ECO:0007669"/>
    <property type="project" value="UniProtKB-UniRule"/>
</dbReference>
<dbReference type="EMBL" id="FZPA01000002">
    <property type="protein sequence ID" value="SNS57544.1"/>
    <property type="molecule type" value="Genomic_DNA"/>
</dbReference>
<keyword evidence="6 10" id="KW-0274">FAD</keyword>
<keyword evidence="4 10" id="KW-0808">Transferase</keyword>
<evidence type="ECO:0000313" key="12">
    <source>
        <dbReference type="EMBL" id="SNS57544.1"/>
    </source>
</evidence>
<dbReference type="PANTHER" id="PTHR30040:SF2">
    <property type="entry name" value="FAD:PROTEIN FMN TRANSFERASE"/>
    <property type="match status" value="1"/>
</dbReference>
<evidence type="ECO:0000256" key="5">
    <source>
        <dbReference type="ARBA" id="ARBA00022723"/>
    </source>
</evidence>
<dbReference type="AlphaFoldDB" id="A0A239FNM9"/>
<dbReference type="OrthoDB" id="9778595at2"/>
<keyword evidence="12" id="KW-0449">Lipoprotein</keyword>
<evidence type="ECO:0000256" key="10">
    <source>
        <dbReference type="PIRNR" id="PIRNR006268"/>
    </source>
</evidence>
<comment type="similarity">
    <text evidence="10">Belongs to the ApbE family.</text>
</comment>
<evidence type="ECO:0000256" key="8">
    <source>
        <dbReference type="ARBA" id="ARBA00031306"/>
    </source>
</evidence>
<keyword evidence="3 10" id="KW-0285">Flavoprotein</keyword>
<feature type="binding site" evidence="11">
    <location>
        <position position="248"/>
    </location>
    <ligand>
        <name>Mg(2+)</name>
        <dbReference type="ChEBI" id="CHEBI:18420"/>
    </ligand>
</feature>
<evidence type="ECO:0000256" key="9">
    <source>
        <dbReference type="ARBA" id="ARBA00048540"/>
    </source>
</evidence>
<evidence type="ECO:0000256" key="11">
    <source>
        <dbReference type="PIRSR" id="PIRSR006268-2"/>
    </source>
</evidence>
<evidence type="ECO:0000256" key="4">
    <source>
        <dbReference type="ARBA" id="ARBA00022679"/>
    </source>
</evidence>
<gene>
    <name evidence="12" type="ORF">SAMN06295955_102134</name>
</gene>
<dbReference type="Pfam" id="PF02424">
    <property type="entry name" value="ApbE"/>
    <property type="match status" value="1"/>
</dbReference>